<feature type="domain" description="EF-hand" evidence="3">
    <location>
        <begin position="287"/>
        <end position="322"/>
    </location>
</feature>
<dbReference type="InterPro" id="IPR002048">
    <property type="entry name" value="EF_hand_dom"/>
</dbReference>
<dbReference type="GO" id="GO:0005783">
    <property type="term" value="C:endoplasmic reticulum"/>
    <property type="evidence" value="ECO:0007669"/>
    <property type="project" value="TreeGrafter"/>
</dbReference>
<dbReference type="PROSITE" id="PS50222">
    <property type="entry name" value="EF_HAND_2"/>
    <property type="match status" value="4"/>
</dbReference>
<keyword evidence="2" id="KW-0472">Membrane</keyword>
<feature type="domain" description="EF-hand" evidence="3">
    <location>
        <begin position="326"/>
        <end position="361"/>
    </location>
</feature>
<name>A0A5B7BMJ4_DAVIN</name>
<proteinExistence type="predicted"/>
<feature type="domain" description="EF-hand" evidence="3">
    <location>
        <begin position="242"/>
        <end position="272"/>
    </location>
</feature>
<dbReference type="Gene3D" id="1.10.238.10">
    <property type="entry name" value="EF-hand"/>
    <property type="match status" value="3"/>
</dbReference>
<organism evidence="4">
    <name type="scientific">Davidia involucrata</name>
    <name type="common">Dove tree</name>
    <dbReference type="NCBI Taxonomy" id="16924"/>
    <lineage>
        <taxon>Eukaryota</taxon>
        <taxon>Viridiplantae</taxon>
        <taxon>Streptophyta</taxon>
        <taxon>Embryophyta</taxon>
        <taxon>Tracheophyta</taxon>
        <taxon>Spermatophyta</taxon>
        <taxon>Magnoliopsida</taxon>
        <taxon>eudicotyledons</taxon>
        <taxon>Gunneridae</taxon>
        <taxon>Pentapetalae</taxon>
        <taxon>asterids</taxon>
        <taxon>Cornales</taxon>
        <taxon>Nyssaceae</taxon>
        <taxon>Davidia</taxon>
    </lineage>
</organism>
<dbReference type="InterPro" id="IPR018247">
    <property type="entry name" value="EF_Hand_1_Ca_BS"/>
</dbReference>
<dbReference type="PANTHER" id="PTHR10827">
    <property type="entry name" value="RETICULOCALBIN"/>
    <property type="match status" value="1"/>
</dbReference>
<keyword evidence="2" id="KW-1133">Transmembrane helix</keyword>
<sequence>MGKVSIVIYISVAVLLLLLISHSPKKHPNHRHRRLKLRSTFPYSAAGGDKHHHHHHEPVAFDPFVADIERKREDKQWEKTYFEHAHKELVQEAPAAESQPEWEDFMDAEDYLNDEERFNVTNRLVLLFPKIDIDPPDGYVSEHELTEWNLKQSEREVMHRTQRDMELHDKNRDGFVSFAEYEPPSWVRNSDNTSFGYDMGWWKEEHFNASDADEDGLLNITEFNDFLHPADSNNPKLLQWLCKEEIRERDTDKDGKVNFKEFFHGLFDFVRNYDEEGHNSTHDTDDSMEAPARKLFAQLDRDGDGCLSLAELLPIIGKLHPSERYYAKQQADYIISQADTDKDGRLTLIEMIESPYVFYSAIFNEDEEDYEYHDEFR</sequence>
<keyword evidence="2" id="KW-0812">Transmembrane</keyword>
<dbReference type="PROSITE" id="PS00018">
    <property type="entry name" value="EF_HAND_1"/>
    <property type="match status" value="5"/>
</dbReference>
<dbReference type="InterPro" id="IPR011992">
    <property type="entry name" value="EF-hand-dom_pair"/>
</dbReference>
<evidence type="ECO:0000259" key="3">
    <source>
        <dbReference type="PROSITE" id="PS50222"/>
    </source>
</evidence>
<evidence type="ECO:0000256" key="2">
    <source>
        <dbReference type="SAM" id="Phobius"/>
    </source>
</evidence>
<dbReference type="PANTHER" id="PTHR10827:SF101">
    <property type="entry name" value="CALCIUM-BINDING EF HAND FAMILY PROTEIN"/>
    <property type="match status" value="1"/>
</dbReference>
<keyword evidence="1" id="KW-0106">Calcium</keyword>
<dbReference type="FunFam" id="1.10.238.10:FF:000960">
    <property type="entry name" value="Uncharacterized protein"/>
    <property type="match status" value="1"/>
</dbReference>
<dbReference type="EMBL" id="GHES01038502">
    <property type="protein sequence ID" value="MPA69061.1"/>
    <property type="molecule type" value="Transcribed_RNA"/>
</dbReference>
<dbReference type="Pfam" id="PF13499">
    <property type="entry name" value="EF-hand_7"/>
    <property type="match status" value="1"/>
</dbReference>
<dbReference type="FunFam" id="1.10.238.10:FF:000328">
    <property type="entry name" value="Calcium-binding EF hand family protein"/>
    <property type="match status" value="1"/>
</dbReference>
<reference evidence="4" key="1">
    <citation type="submission" date="2019-08" db="EMBL/GenBank/DDBJ databases">
        <title>Reference gene set and small RNA set construction with multiple tissues from Davidia involucrata Baill.</title>
        <authorList>
            <person name="Yang H."/>
            <person name="Zhou C."/>
            <person name="Li G."/>
            <person name="Wang J."/>
            <person name="Gao P."/>
            <person name="Wang M."/>
            <person name="Wang R."/>
            <person name="Zhao Y."/>
        </authorList>
    </citation>
    <scope>NUCLEOTIDE SEQUENCE</scope>
    <source>
        <tissue evidence="4">Mixed with DoveR01_LX</tissue>
    </source>
</reference>
<dbReference type="SUPFAM" id="SSF47473">
    <property type="entry name" value="EF-hand"/>
    <property type="match status" value="2"/>
</dbReference>
<dbReference type="Pfam" id="PF13833">
    <property type="entry name" value="EF-hand_8"/>
    <property type="match status" value="1"/>
</dbReference>
<feature type="transmembrane region" description="Helical" evidence="2">
    <location>
        <begin position="6"/>
        <end position="24"/>
    </location>
</feature>
<evidence type="ECO:0000313" key="4">
    <source>
        <dbReference type="EMBL" id="MPA69061.1"/>
    </source>
</evidence>
<feature type="domain" description="EF-hand" evidence="3">
    <location>
        <begin position="204"/>
        <end position="233"/>
    </location>
</feature>
<dbReference type="AlphaFoldDB" id="A0A5B7BMJ4"/>
<dbReference type="SMART" id="SM00054">
    <property type="entry name" value="EFh"/>
    <property type="match status" value="4"/>
</dbReference>
<evidence type="ECO:0000256" key="1">
    <source>
        <dbReference type="ARBA" id="ARBA00022837"/>
    </source>
</evidence>
<accession>A0A5B7BMJ4</accession>
<dbReference type="GO" id="GO:0005509">
    <property type="term" value="F:calcium ion binding"/>
    <property type="evidence" value="ECO:0007669"/>
    <property type="project" value="InterPro"/>
</dbReference>
<gene>
    <name evidence="4" type="ORF">Din_038502</name>
</gene>
<protein>
    <submittedName>
        <fullName evidence="4">Putative calumenin</fullName>
    </submittedName>
</protein>